<evidence type="ECO:0000259" key="2">
    <source>
        <dbReference type="Pfam" id="PF13399"/>
    </source>
</evidence>
<accession>A0ABX6T9I9</accession>
<sequence length="448" mass="47019">MLAVAGCGGQQGKLEIRSTPTPLAQGQRAVPYRIAEARGQLALGNVALALEAFRLAQREDPNNPDALVGIATCYDQMGRFDLSRRNYEAALALAPSSTEILGALASSLQLQGRTEEALGVRQEIAARAAASAALEQAVAEVPAPMRSAPETEAVQTAAAAPAVIVPVEPVQVAAAPAVETAPAPRTWAAAPVALSVSTPERVGVDVPAIQTARVEMVAEAPAPVPAETAAAPAAASKPAVQTAAVGRSVTIKLPPPRPVQSVPASKPAAAVPLAPAMPLDEPPQEAVFVPLKPYVRPVAEPVVAEERGPRLERMSMGEIALITVPKPVWQPTTVARNDRTTTLRFVPLRQAYALPVKVRLLNAARVDRLAARTRVWLAARGWRGLSIGNAQATRTRSVILYPANQRALAQRLSAQFGFPIARRASGSHMVVLLGTDAASRKALRTVRT</sequence>
<evidence type="ECO:0000256" key="1">
    <source>
        <dbReference type="PROSITE-ProRule" id="PRU00339"/>
    </source>
</evidence>
<dbReference type="PROSITE" id="PS50005">
    <property type="entry name" value="TPR"/>
    <property type="match status" value="1"/>
</dbReference>
<evidence type="ECO:0000313" key="3">
    <source>
        <dbReference type="EMBL" id="QNP46209.1"/>
    </source>
</evidence>
<gene>
    <name evidence="3" type="ORF">H9L14_02910</name>
</gene>
<dbReference type="InterPro" id="IPR011990">
    <property type="entry name" value="TPR-like_helical_dom_sf"/>
</dbReference>
<dbReference type="Gene3D" id="1.25.40.10">
    <property type="entry name" value="Tetratricopeptide repeat domain"/>
    <property type="match status" value="1"/>
</dbReference>
<keyword evidence="4" id="KW-1185">Reference proteome</keyword>
<dbReference type="RefSeq" id="WP_187709162.1">
    <property type="nucleotide sequence ID" value="NZ_CP060782.1"/>
</dbReference>
<feature type="repeat" description="TPR" evidence="1">
    <location>
        <begin position="64"/>
        <end position="97"/>
    </location>
</feature>
<dbReference type="EMBL" id="CP060782">
    <property type="protein sequence ID" value="QNP46209.1"/>
    <property type="molecule type" value="Genomic_DNA"/>
</dbReference>
<evidence type="ECO:0000313" key="4">
    <source>
        <dbReference type="Proteomes" id="UP000516105"/>
    </source>
</evidence>
<dbReference type="Proteomes" id="UP000516105">
    <property type="component" value="Chromosome"/>
</dbReference>
<dbReference type="Pfam" id="PF14559">
    <property type="entry name" value="TPR_19"/>
    <property type="match status" value="1"/>
</dbReference>
<dbReference type="InterPro" id="IPR019734">
    <property type="entry name" value="TPR_rpt"/>
</dbReference>
<dbReference type="Pfam" id="PF13399">
    <property type="entry name" value="LytR_C"/>
    <property type="match status" value="1"/>
</dbReference>
<feature type="domain" description="LytR/CpsA/Psr regulator C-terminal" evidence="2">
    <location>
        <begin position="356"/>
        <end position="436"/>
    </location>
</feature>
<organism evidence="3 4">
    <name type="scientific">Sphingomonas sediminicola</name>
    <dbReference type="NCBI Taxonomy" id="386874"/>
    <lineage>
        <taxon>Bacteria</taxon>
        <taxon>Pseudomonadati</taxon>
        <taxon>Pseudomonadota</taxon>
        <taxon>Alphaproteobacteria</taxon>
        <taxon>Sphingomonadales</taxon>
        <taxon>Sphingomonadaceae</taxon>
        <taxon>Sphingomonas</taxon>
    </lineage>
</organism>
<dbReference type="Gene3D" id="3.30.70.2390">
    <property type="match status" value="1"/>
</dbReference>
<dbReference type="InterPro" id="IPR027381">
    <property type="entry name" value="LytR/CpsA/Psr_C"/>
</dbReference>
<name>A0ABX6T9I9_9SPHN</name>
<reference evidence="3 4" key="1">
    <citation type="submission" date="2020-08" db="EMBL/GenBank/DDBJ databases">
        <title>Genome sequence of Sphingomonas sediminicola KACC 15039T.</title>
        <authorList>
            <person name="Hyun D.-W."/>
            <person name="Bae J.-W."/>
        </authorList>
    </citation>
    <scope>NUCLEOTIDE SEQUENCE [LARGE SCALE GENOMIC DNA]</scope>
    <source>
        <strain evidence="3 4">KACC 15039</strain>
    </source>
</reference>
<dbReference type="SMART" id="SM00028">
    <property type="entry name" value="TPR"/>
    <property type="match status" value="2"/>
</dbReference>
<keyword evidence="1" id="KW-0802">TPR repeat</keyword>
<protein>
    <submittedName>
        <fullName evidence="3">LytR C-terminal domain-containing protein</fullName>
    </submittedName>
</protein>
<proteinExistence type="predicted"/>
<dbReference type="SUPFAM" id="SSF48452">
    <property type="entry name" value="TPR-like"/>
    <property type="match status" value="1"/>
</dbReference>